<dbReference type="NCBIfam" id="TIGR02100">
    <property type="entry name" value="glgX_debranch"/>
    <property type="match status" value="1"/>
</dbReference>
<evidence type="ECO:0000256" key="2">
    <source>
        <dbReference type="ARBA" id="ARBA00022801"/>
    </source>
</evidence>
<dbReference type="Gene3D" id="2.60.40.1180">
    <property type="entry name" value="Golgi alpha-mannosidase II"/>
    <property type="match status" value="1"/>
</dbReference>
<comment type="caution">
    <text evidence="6">The sequence shown here is derived from an EMBL/GenBank/DDBJ whole genome shotgun (WGS) entry which is preliminary data.</text>
</comment>
<proteinExistence type="inferred from homology"/>
<name>A0A2W6AGF0_9BACT</name>
<dbReference type="EMBL" id="JAEKNS010000131">
    <property type="protein sequence ID" value="MBJ7595758.1"/>
    <property type="molecule type" value="Genomic_DNA"/>
</dbReference>
<evidence type="ECO:0000259" key="4">
    <source>
        <dbReference type="SMART" id="SM00642"/>
    </source>
</evidence>
<dbReference type="AlphaFoldDB" id="A0A2W6AGF0"/>
<organism evidence="6 7">
    <name type="scientific">Candidatus Aeolococcus gillhamiae</name>
    <dbReference type="NCBI Taxonomy" id="3127015"/>
    <lineage>
        <taxon>Bacteria</taxon>
        <taxon>Bacillati</taxon>
        <taxon>Candidatus Dormiibacterota</taxon>
        <taxon>Candidatus Dormibacteria</taxon>
        <taxon>Candidatus Aeolococcales</taxon>
        <taxon>Candidatus Aeolococcaceae</taxon>
        <taxon>Candidatus Aeolococcus</taxon>
    </lineage>
</organism>
<dbReference type="EMBL" id="QHBU01000067">
    <property type="protein sequence ID" value="PZR82574.1"/>
    <property type="molecule type" value="Genomic_DNA"/>
</dbReference>
<evidence type="ECO:0000313" key="6">
    <source>
        <dbReference type="EMBL" id="PZR82574.1"/>
    </source>
</evidence>
<sequence>MPAWPGRPYPLGATVHEDGTNFALFASEADAVELVLLDESGGMLAAYDLLEQTDLVWHGFVPRVGAGARYGYRVHGAYDANLGLRHNPYKLLLDPYARAIAGPVKWGPEVFGYPWGASDDEVSDLDSAEQMPHSVVIDTSFDWSGERRPDVAWSDTIIYETHVRGFTMRHPGVPDNLRGTYAGLAHPAAIEHFTSLGITSVELMPVHHFVDPQHLVDQGLTNYWGYDSIGYFAPERRYASAGENGEQVAEFQAMVKALHAAGLEIILDVVYNHTAEGNELGPTLCFKGIDNRSYYRLVEDNPRFYYDVTGTGNSLNAGSPATLQMIMDSLRYWVNEMHVDGFRFDLASALARQFYDVDRLSAFFDIIHQDPTLAHVKLIAEPWDVGEGGYQVGNFPVRWAEWNGKYRDCVRDYWRGQVAGVGALANRLTGSSDLYQDDGRSPFSSINFVTAHDGFTLRDLVSYNEKHNGANGEDNRDGADDNRSWNCGAEGETDDAEVLALRARQQRNLIATVLLSQGCPMLVAGDDIGRTQRGNNNAYCQANEISWLDWSKVDEPLFQFTRRLIALRAEQPVLRRQRFFEGQVGRGQRRKDVAWFDDEGTEMTEADWDDESRRSLAMLLNGDEIPDHTEDGRHIRGDTLLIIFHSLHKDMSWNLPRGWGDHWEVLLDTTDDAVTDAPRTIESSATLHVTARSLVVLRRV</sequence>
<feature type="domain" description="Glycosyl hydrolase family 13 catalytic" evidence="4">
    <location>
        <begin position="160"/>
        <end position="568"/>
    </location>
</feature>
<comment type="similarity">
    <text evidence="1">Belongs to the glycosyl hydrolase 13 family.</text>
</comment>
<dbReference type="CDD" id="cd02856">
    <property type="entry name" value="E_set_GDE_Isoamylase_N"/>
    <property type="match status" value="1"/>
</dbReference>
<dbReference type="CDD" id="cd11326">
    <property type="entry name" value="AmyAc_Glg_debranch"/>
    <property type="match status" value="1"/>
</dbReference>
<dbReference type="GO" id="GO:0004135">
    <property type="term" value="F:amylo-alpha-1,6-glucosidase activity"/>
    <property type="evidence" value="ECO:0007669"/>
    <property type="project" value="InterPro"/>
</dbReference>
<dbReference type="SUPFAM" id="SSF81296">
    <property type="entry name" value="E set domains"/>
    <property type="match status" value="1"/>
</dbReference>
<protein>
    <submittedName>
        <fullName evidence="6">Glycogen debranching enzyme GlgX</fullName>
    </submittedName>
    <submittedName>
        <fullName evidence="5">Glycogen debranching protein GlgX</fullName>
    </submittedName>
</protein>
<dbReference type="SMART" id="SM00642">
    <property type="entry name" value="Aamy"/>
    <property type="match status" value="1"/>
</dbReference>
<dbReference type="GO" id="GO:0005980">
    <property type="term" value="P:glycogen catabolic process"/>
    <property type="evidence" value="ECO:0007669"/>
    <property type="project" value="InterPro"/>
</dbReference>
<keyword evidence="3" id="KW-0326">Glycosidase</keyword>
<dbReference type="InterPro" id="IPR004193">
    <property type="entry name" value="Glyco_hydro_13_N"/>
</dbReference>
<reference evidence="6" key="2">
    <citation type="submission" date="2018-05" db="EMBL/GenBank/DDBJ databases">
        <authorList>
            <person name="Ferrari B."/>
        </authorList>
    </citation>
    <scope>NUCLEOTIDE SEQUENCE</scope>
    <source>
        <strain evidence="6">RRmetagenome_bin12</strain>
    </source>
</reference>
<dbReference type="InterPro" id="IPR013783">
    <property type="entry name" value="Ig-like_fold"/>
</dbReference>
<evidence type="ECO:0000256" key="3">
    <source>
        <dbReference type="ARBA" id="ARBA00023295"/>
    </source>
</evidence>
<accession>A0A934N6C9</accession>
<accession>A0A2W6AGF0</accession>
<dbReference type="InterPro" id="IPR014756">
    <property type="entry name" value="Ig_E-set"/>
</dbReference>
<dbReference type="SUPFAM" id="SSF51011">
    <property type="entry name" value="Glycosyl hydrolase domain"/>
    <property type="match status" value="1"/>
</dbReference>
<reference evidence="6 7" key="1">
    <citation type="journal article" date="2017" name="Nature">
        <title>Atmospheric trace gases support primary production in Antarctic desert surface soil.</title>
        <authorList>
            <person name="Ji M."/>
            <person name="Greening C."/>
            <person name="Vanwonterghem I."/>
            <person name="Carere C.R."/>
            <person name="Bay S.K."/>
            <person name="Steen J.A."/>
            <person name="Montgomery K."/>
            <person name="Lines T."/>
            <person name="Beardall J."/>
            <person name="van Dorst J."/>
            <person name="Snape I."/>
            <person name="Stott M.B."/>
            <person name="Hugenholtz P."/>
            <person name="Ferrari B.C."/>
        </authorList>
    </citation>
    <scope>NUCLEOTIDE SEQUENCE [LARGE SCALE GENOMIC DNA]</scope>
    <source>
        <strain evidence="6">RRmetagenome_bin12</strain>
    </source>
</reference>
<dbReference type="Gene3D" id="3.20.20.80">
    <property type="entry name" value="Glycosidases"/>
    <property type="match status" value="1"/>
</dbReference>
<dbReference type="InterPro" id="IPR044505">
    <property type="entry name" value="GlgX_Isoamylase_N_E_set"/>
</dbReference>
<dbReference type="Proteomes" id="UP000248724">
    <property type="component" value="Unassembled WGS sequence"/>
</dbReference>
<keyword evidence="2" id="KW-0378">Hydrolase</keyword>
<evidence type="ECO:0000256" key="1">
    <source>
        <dbReference type="ARBA" id="ARBA00008061"/>
    </source>
</evidence>
<evidence type="ECO:0000313" key="7">
    <source>
        <dbReference type="Proteomes" id="UP000248724"/>
    </source>
</evidence>
<dbReference type="PANTHER" id="PTHR43002">
    <property type="entry name" value="GLYCOGEN DEBRANCHING ENZYME"/>
    <property type="match status" value="1"/>
</dbReference>
<dbReference type="Proteomes" id="UP000606991">
    <property type="component" value="Unassembled WGS sequence"/>
</dbReference>
<dbReference type="InterPro" id="IPR013780">
    <property type="entry name" value="Glyco_hydro_b"/>
</dbReference>
<dbReference type="InterPro" id="IPR006047">
    <property type="entry name" value="GH13_cat_dom"/>
</dbReference>
<dbReference type="Pfam" id="PF02922">
    <property type="entry name" value="CBM_48"/>
    <property type="match status" value="1"/>
</dbReference>
<dbReference type="InterPro" id="IPR017853">
    <property type="entry name" value="GH"/>
</dbReference>
<dbReference type="InterPro" id="IPR011837">
    <property type="entry name" value="Glycogen_debranch_GlgX"/>
</dbReference>
<reference evidence="5 8" key="3">
    <citation type="submission" date="2020-10" db="EMBL/GenBank/DDBJ databases">
        <title>Ca. Dormibacterota MAGs.</title>
        <authorList>
            <person name="Montgomery K."/>
        </authorList>
    </citation>
    <scope>NUCLEOTIDE SEQUENCE [LARGE SCALE GENOMIC DNA]</scope>
    <source>
        <strain evidence="5">SC8812_S17_18</strain>
    </source>
</reference>
<dbReference type="SUPFAM" id="SSF51445">
    <property type="entry name" value="(Trans)glycosidases"/>
    <property type="match status" value="1"/>
</dbReference>
<evidence type="ECO:0000313" key="5">
    <source>
        <dbReference type="EMBL" id="MBJ7595758.1"/>
    </source>
</evidence>
<dbReference type="Gene3D" id="2.60.40.10">
    <property type="entry name" value="Immunoglobulins"/>
    <property type="match status" value="1"/>
</dbReference>
<gene>
    <name evidence="6" type="primary">glgX</name>
    <name evidence="6" type="ORF">DLM65_03560</name>
    <name evidence="5" type="ORF">JF886_13035</name>
</gene>
<evidence type="ECO:0000313" key="8">
    <source>
        <dbReference type="Proteomes" id="UP000606991"/>
    </source>
</evidence>